<evidence type="ECO:0000313" key="9">
    <source>
        <dbReference type="EMBL" id="OCA53358.1"/>
    </source>
</evidence>
<keyword evidence="4 7" id="KW-0812">Transmembrane</keyword>
<evidence type="ECO:0000256" key="4">
    <source>
        <dbReference type="ARBA" id="ARBA00022692"/>
    </source>
</evidence>
<evidence type="ECO:0000259" key="8">
    <source>
        <dbReference type="Pfam" id="PF00892"/>
    </source>
</evidence>
<dbReference type="RefSeq" id="WP_065391382.1">
    <property type="nucleotide sequence ID" value="NZ_CAWMQN010000082.1"/>
</dbReference>
<keyword evidence="3" id="KW-1003">Cell membrane</keyword>
<dbReference type="Proteomes" id="UP000092665">
    <property type="component" value="Unassembled WGS sequence"/>
</dbReference>
<evidence type="ECO:0000256" key="2">
    <source>
        <dbReference type="ARBA" id="ARBA00007362"/>
    </source>
</evidence>
<feature type="transmembrane region" description="Helical" evidence="7">
    <location>
        <begin position="33"/>
        <end position="52"/>
    </location>
</feature>
<dbReference type="InterPro" id="IPR050638">
    <property type="entry name" value="AA-Vitamin_Transporters"/>
</dbReference>
<keyword evidence="6 7" id="KW-0472">Membrane</keyword>
<comment type="similarity">
    <text evidence="2">Belongs to the EamA transporter family.</text>
</comment>
<dbReference type="SUPFAM" id="SSF103481">
    <property type="entry name" value="Multidrug resistance efflux transporter EmrE"/>
    <property type="match status" value="2"/>
</dbReference>
<evidence type="ECO:0000256" key="5">
    <source>
        <dbReference type="ARBA" id="ARBA00022989"/>
    </source>
</evidence>
<feature type="transmembrane region" description="Helical" evidence="7">
    <location>
        <begin position="116"/>
        <end position="135"/>
    </location>
</feature>
<comment type="caution">
    <text evidence="9">The sequence shown here is derived from an EMBL/GenBank/DDBJ whole genome shotgun (WGS) entry which is preliminary data.</text>
</comment>
<accession>A0A1B8YDX5</accession>
<feature type="transmembrane region" description="Helical" evidence="7">
    <location>
        <begin position="234"/>
        <end position="256"/>
    </location>
</feature>
<feature type="transmembrane region" description="Helical" evidence="7">
    <location>
        <begin position="208"/>
        <end position="228"/>
    </location>
</feature>
<dbReference type="GO" id="GO:0016020">
    <property type="term" value="C:membrane"/>
    <property type="evidence" value="ECO:0007669"/>
    <property type="project" value="UniProtKB-SubCell"/>
</dbReference>
<sequence length="281" mass="30221">MAILMGLISALCWGSTDFLAGQVARKVGVAKSLFYSQLFGFFVLSLLLFFYFEMSFVNANFLQLTICVVASVCNLMAMVFLLKALSIGKASIVAPIVSLYGAVTTILSLINGKPMTALVLFSLFICVVGACLTSIPKSKDGQRESSGSIFFALLSSLMFGLGFWLQGEFAVKDLGVINALWVYYLTAVILLFLTLLKKRNLSLPPISIIALVFSISFFSLIGFASLAYGSATGHVAVVTVLSSLASGVTALLGFFIRGERLSRIQWMGIVVIIVGVILLKL</sequence>
<feature type="transmembrane region" description="Helical" evidence="7">
    <location>
        <begin position="147"/>
        <end position="165"/>
    </location>
</feature>
<feature type="transmembrane region" description="Helical" evidence="7">
    <location>
        <begin position="177"/>
        <end position="196"/>
    </location>
</feature>
<evidence type="ECO:0000256" key="3">
    <source>
        <dbReference type="ARBA" id="ARBA00022475"/>
    </source>
</evidence>
<dbReference type="PATRIC" id="fig|29488.15.peg.3759"/>
<protein>
    <submittedName>
        <fullName evidence="9">EamA-like transporter family protein</fullName>
    </submittedName>
</protein>
<dbReference type="Gene3D" id="1.10.3730.20">
    <property type="match status" value="1"/>
</dbReference>
<evidence type="ECO:0000313" key="10">
    <source>
        <dbReference type="Proteomes" id="UP000092665"/>
    </source>
</evidence>
<organism evidence="9 10">
    <name type="scientific">Photorhabdus namnaonensis</name>
    <dbReference type="NCBI Taxonomy" id="1851568"/>
    <lineage>
        <taxon>Bacteria</taxon>
        <taxon>Pseudomonadati</taxon>
        <taxon>Pseudomonadota</taxon>
        <taxon>Gammaproteobacteria</taxon>
        <taxon>Enterobacterales</taxon>
        <taxon>Morganellaceae</taxon>
        <taxon>Photorhabdus</taxon>
    </lineage>
</organism>
<dbReference type="PANTHER" id="PTHR32322">
    <property type="entry name" value="INNER MEMBRANE TRANSPORTER"/>
    <property type="match status" value="1"/>
</dbReference>
<proteinExistence type="inferred from homology"/>
<feature type="domain" description="EamA" evidence="8">
    <location>
        <begin position="2"/>
        <end position="134"/>
    </location>
</feature>
<evidence type="ECO:0000256" key="7">
    <source>
        <dbReference type="SAM" id="Phobius"/>
    </source>
</evidence>
<evidence type="ECO:0000256" key="1">
    <source>
        <dbReference type="ARBA" id="ARBA00004651"/>
    </source>
</evidence>
<evidence type="ECO:0000256" key="6">
    <source>
        <dbReference type="ARBA" id="ARBA00023136"/>
    </source>
</evidence>
<feature type="transmembrane region" description="Helical" evidence="7">
    <location>
        <begin position="58"/>
        <end position="80"/>
    </location>
</feature>
<dbReference type="EMBL" id="LOIC01000082">
    <property type="protein sequence ID" value="OCA53358.1"/>
    <property type="molecule type" value="Genomic_DNA"/>
</dbReference>
<keyword evidence="5 7" id="KW-1133">Transmembrane helix</keyword>
<keyword evidence="10" id="KW-1185">Reference proteome</keyword>
<dbReference type="Pfam" id="PF00892">
    <property type="entry name" value="EamA"/>
    <property type="match status" value="2"/>
</dbReference>
<dbReference type="AlphaFoldDB" id="A0A1B8YDX5"/>
<feature type="transmembrane region" description="Helical" evidence="7">
    <location>
        <begin position="92"/>
        <end position="110"/>
    </location>
</feature>
<dbReference type="InterPro" id="IPR000620">
    <property type="entry name" value="EamA_dom"/>
</dbReference>
<reference evidence="10" key="1">
    <citation type="submission" date="2015-11" db="EMBL/GenBank/DDBJ databases">
        <authorList>
            <person name="Tobias N.J."/>
            <person name="Mishra B."/>
            <person name="Gupta D.K."/>
            <person name="Thines M."/>
            <person name="Stinear T.P."/>
            <person name="Bode H.B."/>
        </authorList>
    </citation>
    <scope>NUCLEOTIDE SEQUENCE [LARGE SCALE GENOMIC DNA]</scope>
    <source>
        <strain evidence="10">PB45.5</strain>
    </source>
</reference>
<gene>
    <name evidence="9" type="ORF">Phpb_03414</name>
</gene>
<dbReference type="InterPro" id="IPR037185">
    <property type="entry name" value="EmrE-like"/>
</dbReference>
<feature type="transmembrane region" description="Helical" evidence="7">
    <location>
        <begin position="263"/>
        <end position="279"/>
    </location>
</feature>
<name>A0A1B8YDX5_9GAMM</name>
<comment type="subcellular location">
    <subcellularLocation>
        <location evidence="1">Cell membrane</location>
        <topology evidence="1">Multi-pass membrane protein</topology>
    </subcellularLocation>
</comment>
<feature type="domain" description="EamA" evidence="8">
    <location>
        <begin position="149"/>
        <end position="279"/>
    </location>
</feature>
<dbReference type="PANTHER" id="PTHR32322:SF2">
    <property type="entry name" value="EAMA DOMAIN-CONTAINING PROTEIN"/>
    <property type="match status" value="1"/>
</dbReference>